<accession>A0A7D5XLP7</accession>
<dbReference type="Proteomes" id="UP000510821">
    <property type="component" value="Chromosome"/>
</dbReference>
<gene>
    <name evidence="1" type="ORF">Sv326_0673</name>
</gene>
<name>A0A7D5XLP7_FERL1</name>
<proteinExistence type="predicted"/>
<protein>
    <recommendedName>
        <fullName evidence="3">HEAT repeat domain-containing protein</fullName>
    </recommendedName>
</protein>
<evidence type="ECO:0000313" key="1">
    <source>
        <dbReference type="EMBL" id="QLJ52848.1"/>
    </source>
</evidence>
<evidence type="ECO:0008006" key="3">
    <source>
        <dbReference type="Google" id="ProtNLM"/>
    </source>
</evidence>
<reference evidence="2" key="1">
    <citation type="submission" date="2020-07" db="EMBL/GenBank/DDBJ databases">
        <title>Metabolic diversity and evolutionary history of the archaeal phylum ###Micrarchaeota### uncovered from a freshwater lake metagenome.</title>
        <authorList>
            <person name="Kadnikov V.V."/>
            <person name="Savvichev A.S."/>
            <person name="Mardanov A.V."/>
            <person name="Beletsky A.V."/>
            <person name="Chupakov A.V."/>
            <person name="Kokryatskaya N.M."/>
            <person name="Pimenov N.V."/>
            <person name="Ravin N.V."/>
        </authorList>
    </citation>
    <scope>NUCLEOTIDE SEQUENCE [LARGE SCALE GENOMIC DNA]</scope>
</reference>
<sequence length="116" mass="13076">MASPSNPILERLMLNAIKDPGELAEFAASHENPEVCKEALDKLMKMDLLEERKAALICSVVKKTSHEPVARHALGYCAVSTLPDNVKARMLRKALDEIKFESVRKEMEAWLKEHGY</sequence>
<dbReference type="KEGG" id="flt:Sv326_0673"/>
<dbReference type="AlphaFoldDB" id="A0A7D5XLP7"/>
<organism evidence="1 2">
    <name type="scientific">Fermentimicrarchaeum limneticum</name>
    <dbReference type="NCBI Taxonomy" id="2795018"/>
    <lineage>
        <taxon>Archaea</taxon>
        <taxon>Candidatus Micrarchaeota</taxon>
        <taxon>Candidatus Fermentimicrarchaeales</taxon>
        <taxon>Candidatus Fermentimicrarchaeaceae</taxon>
        <taxon>Candidatus Fermentimicrarchaeum</taxon>
    </lineage>
</organism>
<evidence type="ECO:0000313" key="2">
    <source>
        <dbReference type="Proteomes" id="UP000510821"/>
    </source>
</evidence>
<dbReference type="EMBL" id="CP058998">
    <property type="protein sequence ID" value="QLJ52848.1"/>
    <property type="molecule type" value="Genomic_DNA"/>
</dbReference>